<dbReference type="RefSeq" id="WP_006941576.1">
    <property type="nucleotide sequence ID" value="NZ_GL538191.1"/>
</dbReference>
<dbReference type="InterPro" id="IPR036388">
    <property type="entry name" value="WH-like_DNA-bd_sf"/>
</dbReference>
<accession>E2ZB52</accession>
<dbReference type="InterPro" id="IPR057666">
    <property type="entry name" value="DrpA_SLOG"/>
</dbReference>
<dbReference type="eggNOG" id="COG0758">
    <property type="taxonomic scope" value="Bacteria"/>
</dbReference>
<comment type="caution">
    <text evidence="4">The sequence shown here is derived from an EMBL/GenBank/DDBJ whole genome shotgun (WGS) entry which is preliminary data.</text>
</comment>
<gene>
    <name evidence="4" type="primary">dprA</name>
    <name evidence="4" type="ORF">HMPREF9429_00678</name>
</gene>
<name>E2ZB52_9FIRM</name>
<dbReference type="SUPFAM" id="SSF102405">
    <property type="entry name" value="MCP/YpsA-like"/>
    <property type="match status" value="1"/>
</dbReference>
<dbReference type="HOGENOM" id="CLU_029601_0_3_9"/>
<dbReference type="Gene3D" id="3.40.50.450">
    <property type="match status" value="1"/>
</dbReference>
<dbReference type="InterPro" id="IPR041614">
    <property type="entry name" value="DprA_WH"/>
</dbReference>
<evidence type="ECO:0000256" key="1">
    <source>
        <dbReference type="ARBA" id="ARBA00006525"/>
    </source>
</evidence>
<evidence type="ECO:0000259" key="2">
    <source>
        <dbReference type="Pfam" id="PF02481"/>
    </source>
</evidence>
<feature type="domain" description="Smf/DprA SLOG" evidence="2">
    <location>
        <begin position="84"/>
        <end position="292"/>
    </location>
</feature>
<comment type="similarity">
    <text evidence="1">Belongs to the DprA/Smf family.</text>
</comment>
<reference evidence="4 5" key="1">
    <citation type="submission" date="2010-08" db="EMBL/GenBank/DDBJ databases">
        <authorList>
            <person name="Weinstock G."/>
            <person name="Sodergren E."/>
            <person name="Clifton S."/>
            <person name="Fulton L."/>
            <person name="Fulton B."/>
            <person name="Courtney L."/>
            <person name="Fronick C."/>
            <person name="Harrison M."/>
            <person name="Strong C."/>
            <person name="Farmer C."/>
            <person name="Delahaunty K."/>
            <person name="Markovic C."/>
            <person name="Hall O."/>
            <person name="Minx P."/>
            <person name="Tomlinson C."/>
            <person name="Mitreva M."/>
            <person name="Hou S."/>
            <person name="Chen J."/>
            <person name="Wollam A."/>
            <person name="Pepin K.H."/>
            <person name="Johnson M."/>
            <person name="Bhonagiri V."/>
            <person name="Zhang X."/>
            <person name="Suruliraj S."/>
            <person name="Warren W."/>
            <person name="Chinwalla A."/>
            <person name="Mardis E.R."/>
            <person name="Wilson R.K."/>
        </authorList>
    </citation>
    <scope>NUCLEOTIDE SEQUENCE [LARGE SCALE GENOMIC DNA]</scope>
    <source>
        <strain evidence="4 5">F0359</strain>
    </source>
</reference>
<dbReference type="Pfam" id="PF17782">
    <property type="entry name" value="WHD_DprA"/>
    <property type="match status" value="1"/>
</dbReference>
<dbReference type="EMBL" id="AECS01000018">
    <property type="protein sequence ID" value="EFQ04472.1"/>
    <property type="molecule type" value="Genomic_DNA"/>
</dbReference>
<protein>
    <submittedName>
        <fullName evidence="4">DNA protecting protein DprA</fullName>
    </submittedName>
</protein>
<dbReference type="Pfam" id="PF02481">
    <property type="entry name" value="DNA_processg_A"/>
    <property type="match status" value="1"/>
</dbReference>
<proteinExistence type="inferred from homology"/>
<evidence type="ECO:0000259" key="3">
    <source>
        <dbReference type="Pfam" id="PF17782"/>
    </source>
</evidence>
<evidence type="ECO:0000313" key="4">
    <source>
        <dbReference type="EMBL" id="EFQ04472.1"/>
    </source>
</evidence>
<evidence type="ECO:0000313" key="5">
    <source>
        <dbReference type="Proteomes" id="UP000003195"/>
    </source>
</evidence>
<dbReference type="GO" id="GO:0009294">
    <property type="term" value="P:DNA-mediated transformation"/>
    <property type="evidence" value="ECO:0007669"/>
    <property type="project" value="InterPro"/>
</dbReference>
<keyword evidence="5" id="KW-1185">Reference proteome</keyword>
<dbReference type="PANTHER" id="PTHR43022:SF1">
    <property type="entry name" value="PROTEIN SMF"/>
    <property type="match status" value="1"/>
</dbReference>
<organism evidence="4 5">
    <name type="scientific">Megasphaera micronuciformis F0359</name>
    <dbReference type="NCBI Taxonomy" id="706434"/>
    <lineage>
        <taxon>Bacteria</taxon>
        <taxon>Bacillati</taxon>
        <taxon>Bacillota</taxon>
        <taxon>Negativicutes</taxon>
        <taxon>Veillonellales</taxon>
        <taxon>Veillonellaceae</taxon>
        <taxon>Megasphaera</taxon>
    </lineage>
</organism>
<sequence>MKEGILIKREGERECLTALAAMPGTGPGTLRDLFEKCGTAATIWYEGERDERLPEKFRRALVSWRTQYSFERTKENLKKYEAVVLTWNDESYPNLLRCTVNPPPVLYYCGRLLQTEKTVALVGSRKADTYGLRAAHRLARTLAEAGVTVVSGGARGIDTQAHLGTLAGGGMTWVVTGAGLDKTYPPENAALFRRIIGAGGVVCSEFPFGTPPLGRNFPARNRVIAGLSQAVVVVEAALRSGSLITADFALEEGRDVFAVPGSVYSPLCAGTNRLIKSGAVPLLSGKELLETYGWQEEVKKRGRKALPPLSKGAGRIYKLMQGDRSVSYEELCAETALSPACLASSLTELEMAGLIDVSAQQYFLKID</sequence>
<dbReference type="PANTHER" id="PTHR43022">
    <property type="entry name" value="PROTEIN SMF"/>
    <property type="match status" value="1"/>
</dbReference>
<dbReference type="AlphaFoldDB" id="E2ZB52"/>
<dbReference type="InterPro" id="IPR003488">
    <property type="entry name" value="DprA"/>
</dbReference>
<dbReference type="NCBIfam" id="TIGR00732">
    <property type="entry name" value="dprA"/>
    <property type="match status" value="1"/>
</dbReference>
<feature type="domain" description="DprA winged helix" evidence="3">
    <location>
        <begin position="305"/>
        <end position="356"/>
    </location>
</feature>
<dbReference type="STRING" id="706434.HMPREF9429_00678"/>
<dbReference type="Proteomes" id="UP000003195">
    <property type="component" value="Unassembled WGS sequence"/>
</dbReference>
<dbReference type="Gene3D" id="1.10.10.10">
    <property type="entry name" value="Winged helix-like DNA-binding domain superfamily/Winged helix DNA-binding domain"/>
    <property type="match status" value="1"/>
</dbReference>